<evidence type="ECO:0000259" key="1">
    <source>
        <dbReference type="Pfam" id="PF11716"/>
    </source>
</evidence>
<dbReference type="Proteomes" id="UP000010988">
    <property type="component" value="Unassembled WGS sequence"/>
</dbReference>
<dbReference type="Pfam" id="PF11716">
    <property type="entry name" value="MDMPI_N"/>
    <property type="match status" value="1"/>
</dbReference>
<dbReference type="STRING" id="1220583.GOACH_34_00210"/>
<dbReference type="eggNOG" id="COG3255">
    <property type="taxonomic scope" value="Bacteria"/>
</dbReference>
<gene>
    <name evidence="2" type="ORF">GOACH_34_00210</name>
</gene>
<dbReference type="SUPFAM" id="SSF55718">
    <property type="entry name" value="SCP-like"/>
    <property type="match status" value="1"/>
</dbReference>
<dbReference type="AlphaFoldDB" id="L7KTA7"/>
<name>L7KTA7_9ACTN</name>
<feature type="domain" description="Mycothiol-dependent maleylpyruvate isomerase metal-binding" evidence="1">
    <location>
        <begin position="16"/>
        <end position="148"/>
    </location>
</feature>
<dbReference type="EMBL" id="BANR01000034">
    <property type="protein sequence ID" value="GAC50938.1"/>
    <property type="molecule type" value="Genomic_DNA"/>
</dbReference>
<comment type="caution">
    <text evidence="2">The sequence shown here is derived from an EMBL/GenBank/DDBJ whole genome shotgun (WGS) entry which is preliminary data.</text>
</comment>
<dbReference type="Gene3D" id="1.20.120.450">
    <property type="entry name" value="dinb family like domain"/>
    <property type="match status" value="1"/>
</dbReference>
<protein>
    <recommendedName>
        <fullName evidence="1">Mycothiol-dependent maleylpyruvate isomerase metal-binding domain-containing protein</fullName>
    </recommendedName>
</protein>
<dbReference type="InterPro" id="IPR036527">
    <property type="entry name" value="SCP2_sterol-bd_dom_sf"/>
</dbReference>
<keyword evidence="3" id="KW-1185">Reference proteome</keyword>
<dbReference type="GO" id="GO:0046872">
    <property type="term" value="F:metal ion binding"/>
    <property type="evidence" value="ECO:0007669"/>
    <property type="project" value="InterPro"/>
</dbReference>
<organism evidence="2 3">
    <name type="scientific">Gordonia aichiensis NBRC 108223</name>
    <dbReference type="NCBI Taxonomy" id="1220583"/>
    <lineage>
        <taxon>Bacteria</taxon>
        <taxon>Bacillati</taxon>
        <taxon>Actinomycetota</taxon>
        <taxon>Actinomycetes</taxon>
        <taxon>Mycobacteriales</taxon>
        <taxon>Gordoniaceae</taxon>
        <taxon>Gordonia</taxon>
    </lineage>
</organism>
<dbReference type="InterPro" id="IPR024344">
    <property type="entry name" value="MDMPI_metal-binding"/>
</dbReference>
<sequence>MNNTLSRFAYIDAARATAQSFVDLVRGIDNPDVSLSRRSTWTVADCVGHVASEPARYLDLVRGATAWPNQACDLKDIYAKQIANLPTRDVHKLAEKLADDLDELLNLVCHFGARVPVMAVEGDGRGVRADSALGILIGKMTVHGHDIARAIGARWELDPEVAPLVARGRHQLLPCWNDNLTGSSPDATVEIRFRGTDERFVYQFTDGHLEINPGEHADPDLYVSVKPAAGVLIGYGRMSPVRALLTGRAMAWGTSPWLATHLVKRFAPLDA</sequence>
<dbReference type="SUPFAM" id="SSF109854">
    <property type="entry name" value="DinB/YfiT-like putative metalloenzymes"/>
    <property type="match status" value="1"/>
</dbReference>
<evidence type="ECO:0000313" key="2">
    <source>
        <dbReference type="EMBL" id="GAC50938.1"/>
    </source>
</evidence>
<dbReference type="OrthoDB" id="3669840at2"/>
<evidence type="ECO:0000313" key="3">
    <source>
        <dbReference type="Proteomes" id="UP000010988"/>
    </source>
</evidence>
<accession>L7KTA7</accession>
<reference evidence="2 3" key="1">
    <citation type="submission" date="2012-12" db="EMBL/GenBank/DDBJ databases">
        <title>Whole genome shotgun sequence of Gordonia aichiensis NBRC 108223.</title>
        <authorList>
            <person name="Isaki-Nakamura S."/>
            <person name="Hosoyama A."/>
            <person name="Tsuchikane K."/>
            <person name="Ando Y."/>
            <person name="Baba S."/>
            <person name="Ohji S."/>
            <person name="Hamada M."/>
            <person name="Tamura T."/>
            <person name="Yamazoe A."/>
            <person name="Yamazaki S."/>
            <person name="Fujita N."/>
        </authorList>
    </citation>
    <scope>NUCLEOTIDE SEQUENCE [LARGE SCALE GENOMIC DNA]</scope>
    <source>
        <strain evidence="2 3">NBRC 108223</strain>
    </source>
</reference>
<dbReference type="RefSeq" id="WP_005179675.1">
    <property type="nucleotide sequence ID" value="NZ_BANR01000034.1"/>
</dbReference>
<dbReference type="InterPro" id="IPR034660">
    <property type="entry name" value="DinB/YfiT-like"/>
</dbReference>
<proteinExistence type="predicted"/>